<evidence type="ECO:0000313" key="3">
    <source>
        <dbReference type="Proteomes" id="UP001066276"/>
    </source>
</evidence>
<dbReference type="Proteomes" id="UP001066276">
    <property type="component" value="Chromosome 9"/>
</dbReference>
<proteinExistence type="predicted"/>
<gene>
    <name evidence="2" type="ORF">NDU88_002486</name>
</gene>
<name>A0AAV7MSW7_PLEWA</name>
<feature type="compositionally biased region" description="Low complexity" evidence="1">
    <location>
        <begin position="131"/>
        <end position="145"/>
    </location>
</feature>
<dbReference type="EMBL" id="JANPWB010000013">
    <property type="protein sequence ID" value="KAJ1105078.1"/>
    <property type="molecule type" value="Genomic_DNA"/>
</dbReference>
<keyword evidence="3" id="KW-1185">Reference proteome</keyword>
<evidence type="ECO:0000313" key="2">
    <source>
        <dbReference type="EMBL" id="KAJ1105078.1"/>
    </source>
</evidence>
<feature type="region of interest" description="Disordered" evidence="1">
    <location>
        <begin position="114"/>
        <end position="145"/>
    </location>
</feature>
<reference evidence="2" key="1">
    <citation type="journal article" date="2022" name="bioRxiv">
        <title>Sequencing and chromosome-scale assembly of the giantPleurodeles waltlgenome.</title>
        <authorList>
            <person name="Brown T."/>
            <person name="Elewa A."/>
            <person name="Iarovenko S."/>
            <person name="Subramanian E."/>
            <person name="Araus A.J."/>
            <person name="Petzold A."/>
            <person name="Susuki M."/>
            <person name="Suzuki K.-i.T."/>
            <person name="Hayashi T."/>
            <person name="Toyoda A."/>
            <person name="Oliveira C."/>
            <person name="Osipova E."/>
            <person name="Leigh N.D."/>
            <person name="Simon A."/>
            <person name="Yun M.H."/>
        </authorList>
    </citation>
    <scope>NUCLEOTIDE SEQUENCE</scope>
    <source>
        <strain evidence="2">20211129_DDA</strain>
        <tissue evidence="2">Liver</tissue>
    </source>
</reference>
<organism evidence="2 3">
    <name type="scientific">Pleurodeles waltl</name>
    <name type="common">Iberian ribbed newt</name>
    <dbReference type="NCBI Taxonomy" id="8319"/>
    <lineage>
        <taxon>Eukaryota</taxon>
        <taxon>Metazoa</taxon>
        <taxon>Chordata</taxon>
        <taxon>Craniata</taxon>
        <taxon>Vertebrata</taxon>
        <taxon>Euteleostomi</taxon>
        <taxon>Amphibia</taxon>
        <taxon>Batrachia</taxon>
        <taxon>Caudata</taxon>
        <taxon>Salamandroidea</taxon>
        <taxon>Salamandridae</taxon>
        <taxon>Pleurodelinae</taxon>
        <taxon>Pleurodeles</taxon>
    </lineage>
</organism>
<dbReference type="AlphaFoldDB" id="A0AAV7MSW7"/>
<evidence type="ECO:0000256" key="1">
    <source>
        <dbReference type="SAM" id="MobiDB-lite"/>
    </source>
</evidence>
<accession>A0AAV7MSW7</accession>
<protein>
    <submittedName>
        <fullName evidence="2">Uncharacterized protein</fullName>
    </submittedName>
</protein>
<sequence length="145" mass="15208">MCAGLVVFACEGQKRLLAIGLFWQKEVLESGAGLEGVRGCMSPSLGGVQTWYRRSRVAHGGATKLKKAARGRSKPVAAFGAAKLGDRLQMSIGGTRRGLACAWTGLDTEAVLNAGRAAPARRGSERDQRSPSESGSGFSPEGDKM</sequence>
<comment type="caution">
    <text evidence="2">The sequence shown here is derived from an EMBL/GenBank/DDBJ whole genome shotgun (WGS) entry which is preliminary data.</text>
</comment>